<evidence type="ECO:0000313" key="2">
    <source>
        <dbReference type="EMBL" id="PWA36174.1"/>
    </source>
</evidence>
<dbReference type="Proteomes" id="UP000245207">
    <property type="component" value="Unassembled WGS sequence"/>
</dbReference>
<dbReference type="OrthoDB" id="910057at2759"/>
<dbReference type="Gene3D" id="1.10.10.10">
    <property type="entry name" value="Winged helix-like DNA-binding domain superfamily/Winged helix DNA-binding domain"/>
    <property type="match status" value="1"/>
</dbReference>
<dbReference type="AlphaFoldDB" id="A0A2U1KHB8"/>
<organism evidence="2 3">
    <name type="scientific">Artemisia annua</name>
    <name type="common">Sweet wormwood</name>
    <dbReference type="NCBI Taxonomy" id="35608"/>
    <lineage>
        <taxon>Eukaryota</taxon>
        <taxon>Viridiplantae</taxon>
        <taxon>Streptophyta</taxon>
        <taxon>Embryophyta</taxon>
        <taxon>Tracheophyta</taxon>
        <taxon>Spermatophyta</taxon>
        <taxon>Magnoliopsida</taxon>
        <taxon>eudicotyledons</taxon>
        <taxon>Gunneridae</taxon>
        <taxon>Pentapetalae</taxon>
        <taxon>asterids</taxon>
        <taxon>campanulids</taxon>
        <taxon>Asterales</taxon>
        <taxon>Asteraceae</taxon>
        <taxon>Asteroideae</taxon>
        <taxon>Anthemideae</taxon>
        <taxon>Artemisiinae</taxon>
        <taxon>Artemisia</taxon>
    </lineage>
</organism>
<feature type="domain" description="O-methyltransferase dimerisation" evidence="1">
    <location>
        <begin position="22"/>
        <end position="62"/>
    </location>
</feature>
<dbReference type="EMBL" id="PKPP01018654">
    <property type="protein sequence ID" value="PWA36174.1"/>
    <property type="molecule type" value="Genomic_DNA"/>
</dbReference>
<evidence type="ECO:0000313" key="3">
    <source>
        <dbReference type="Proteomes" id="UP000245207"/>
    </source>
</evidence>
<dbReference type="InterPro" id="IPR036388">
    <property type="entry name" value="WH-like_DNA-bd_sf"/>
</dbReference>
<comment type="caution">
    <text evidence="2">The sequence shown here is derived from an EMBL/GenBank/DDBJ whole genome shotgun (WGS) entry which is preliminary data.</text>
</comment>
<keyword evidence="2" id="KW-0808">Transferase</keyword>
<dbReference type="GO" id="GO:0032259">
    <property type="term" value="P:methylation"/>
    <property type="evidence" value="ECO:0007669"/>
    <property type="project" value="UniProtKB-KW"/>
</dbReference>
<evidence type="ECO:0000259" key="1">
    <source>
        <dbReference type="Pfam" id="PF08100"/>
    </source>
</evidence>
<proteinExistence type="predicted"/>
<gene>
    <name evidence="2" type="ORF">CTI12_AA593410</name>
</gene>
<dbReference type="GO" id="GO:0046983">
    <property type="term" value="F:protein dimerization activity"/>
    <property type="evidence" value="ECO:0007669"/>
    <property type="project" value="InterPro"/>
</dbReference>
<keyword evidence="3" id="KW-1185">Reference proteome</keyword>
<dbReference type="SUPFAM" id="SSF46785">
    <property type="entry name" value="Winged helix' DNA-binding domain"/>
    <property type="match status" value="1"/>
</dbReference>
<reference evidence="2 3" key="1">
    <citation type="journal article" date="2018" name="Mol. Plant">
        <title>The genome of Artemisia annua provides insight into the evolution of Asteraceae family and artemisinin biosynthesis.</title>
        <authorList>
            <person name="Shen Q."/>
            <person name="Zhang L."/>
            <person name="Liao Z."/>
            <person name="Wang S."/>
            <person name="Yan T."/>
            <person name="Shi P."/>
            <person name="Liu M."/>
            <person name="Fu X."/>
            <person name="Pan Q."/>
            <person name="Wang Y."/>
            <person name="Lv Z."/>
            <person name="Lu X."/>
            <person name="Zhang F."/>
            <person name="Jiang W."/>
            <person name="Ma Y."/>
            <person name="Chen M."/>
            <person name="Hao X."/>
            <person name="Li L."/>
            <person name="Tang Y."/>
            <person name="Lv G."/>
            <person name="Zhou Y."/>
            <person name="Sun X."/>
            <person name="Brodelius P.E."/>
            <person name="Rose J.K.C."/>
            <person name="Tang K."/>
        </authorList>
    </citation>
    <scope>NUCLEOTIDE SEQUENCE [LARGE SCALE GENOMIC DNA]</scope>
    <source>
        <strain evidence="3">cv. Huhao1</strain>
        <tissue evidence="2">Leaf</tissue>
    </source>
</reference>
<dbReference type="InterPro" id="IPR036390">
    <property type="entry name" value="WH_DNA-bd_sf"/>
</dbReference>
<dbReference type="Pfam" id="PF08100">
    <property type="entry name" value="Dimerisation"/>
    <property type="match status" value="1"/>
</dbReference>
<name>A0A2U1KHB8_ARTAN</name>
<keyword evidence="2" id="KW-0489">Methyltransferase</keyword>
<sequence length="67" mass="7005">MGKDPFSGYPRKVELPIYAVAATAFSFPMVMKTAIELDLLDIIAKAGPGGSLSASQLAAQIPKGQQP</sequence>
<dbReference type="GO" id="GO:0008168">
    <property type="term" value="F:methyltransferase activity"/>
    <property type="evidence" value="ECO:0007669"/>
    <property type="project" value="UniProtKB-KW"/>
</dbReference>
<accession>A0A2U1KHB8</accession>
<dbReference type="InterPro" id="IPR012967">
    <property type="entry name" value="COMT_dimerisation"/>
</dbReference>
<protein>
    <submittedName>
        <fullName evidence="2">O-methyltransferase COMT-type, S-adenosyl-L-methionine-dependent methyltransferase</fullName>
    </submittedName>
</protein>